<gene>
    <name evidence="1" type="ORF">D3874_10070</name>
</gene>
<dbReference type="GO" id="GO:0003824">
    <property type="term" value="F:catalytic activity"/>
    <property type="evidence" value="ECO:0007669"/>
    <property type="project" value="UniProtKB-ARBA"/>
</dbReference>
<dbReference type="InterPro" id="IPR001753">
    <property type="entry name" value="Enoyl-CoA_hydra/iso"/>
</dbReference>
<evidence type="ECO:0000313" key="1">
    <source>
        <dbReference type="EMBL" id="RJF87330.1"/>
    </source>
</evidence>
<dbReference type="EMBL" id="QYUK01000011">
    <property type="protein sequence ID" value="RJF87330.1"/>
    <property type="molecule type" value="Genomic_DNA"/>
</dbReference>
<dbReference type="AlphaFoldDB" id="A0A418WBF6"/>
<organism evidence="1 2">
    <name type="scientific">Oleomonas cavernae</name>
    <dbReference type="NCBI Taxonomy" id="2320859"/>
    <lineage>
        <taxon>Bacteria</taxon>
        <taxon>Pseudomonadati</taxon>
        <taxon>Pseudomonadota</taxon>
        <taxon>Alphaproteobacteria</taxon>
        <taxon>Acetobacterales</taxon>
        <taxon>Acetobacteraceae</taxon>
        <taxon>Oleomonas</taxon>
    </lineage>
</organism>
<dbReference type="Pfam" id="PF00378">
    <property type="entry name" value="ECH_1"/>
    <property type="match status" value="1"/>
</dbReference>
<proteinExistence type="predicted"/>
<dbReference type="Proteomes" id="UP000284605">
    <property type="component" value="Unassembled WGS sequence"/>
</dbReference>
<dbReference type="Gene3D" id="3.90.226.10">
    <property type="entry name" value="2-enoyl-CoA Hydratase, Chain A, domain 1"/>
    <property type="match status" value="1"/>
</dbReference>
<keyword evidence="2" id="KW-1185">Reference proteome</keyword>
<sequence>MAQIAVRLDSGIALVTLASPPEGQIGSDTVAELAATVASIEADATVRAVVITGGLEDIFASHYSVQELEDLSRRLRDGDTGAPATAIALLVAFEQVLGRIEASPKPWIAAINGTCLGTGFELALACDIRIVEDGDHAIGLPEINVGLLPGGGGTQRLPRLIGEARALELILMGRTVSPIQAVQLGLAQELAPDLAIDAAMIMARRLADQHPPAIARIKHLVRGARATPIEVGASLERERLIELLGQREVAELLSDLNHGYRDITD</sequence>
<comment type="caution">
    <text evidence="1">The sequence shown here is derived from an EMBL/GenBank/DDBJ whole genome shotgun (WGS) entry which is preliminary data.</text>
</comment>
<dbReference type="SUPFAM" id="SSF52096">
    <property type="entry name" value="ClpP/crotonase"/>
    <property type="match status" value="1"/>
</dbReference>
<dbReference type="CDD" id="cd06558">
    <property type="entry name" value="crotonase-like"/>
    <property type="match status" value="1"/>
</dbReference>
<reference evidence="1 2" key="1">
    <citation type="submission" date="2018-09" db="EMBL/GenBank/DDBJ databases">
        <authorList>
            <person name="Zhu H."/>
        </authorList>
    </citation>
    <scope>NUCLEOTIDE SEQUENCE [LARGE SCALE GENOMIC DNA]</scope>
    <source>
        <strain evidence="1 2">K1W22B-8</strain>
    </source>
</reference>
<accession>A0A418WBF6</accession>
<dbReference type="PANTHER" id="PTHR11941:SF54">
    <property type="entry name" value="ENOYL-COA HYDRATASE, MITOCHONDRIAL"/>
    <property type="match status" value="1"/>
</dbReference>
<dbReference type="PANTHER" id="PTHR11941">
    <property type="entry name" value="ENOYL-COA HYDRATASE-RELATED"/>
    <property type="match status" value="1"/>
</dbReference>
<dbReference type="GO" id="GO:0006635">
    <property type="term" value="P:fatty acid beta-oxidation"/>
    <property type="evidence" value="ECO:0007669"/>
    <property type="project" value="TreeGrafter"/>
</dbReference>
<protein>
    <submittedName>
        <fullName evidence="1">Enoyl-CoA hydratase</fullName>
    </submittedName>
</protein>
<dbReference type="InterPro" id="IPR029045">
    <property type="entry name" value="ClpP/crotonase-like_dom_sf"/>
</dbReference>
<dbReference type="OrthoDB" id="5730382at2"/>
<name>A0A418WBF6_9PROT</name>
<evidence type="ECO:0000313" key="2">
    <source>
        <dbReference type="Proteomes" id="UP000284605"/>
    </source>
</evidence>
<dbReference type="RefSeq" id="WP_119777972.1">
    <property type="nucleotide sequence ID" value="NZ_QYUK01000011.1"/>
</dbReference>